<dbReference type="EMBL" id="MVIL01001067">
    <property type="protein sequence ID" value="ORB73854.1"/>
    <property type="molecule type" value="Genomic_DNA"/>
</dbReference>
<proteinExistence type="predicted"/>
<gene>
    <name evidence="2" type="ORF">BST46_30995</name>
</gene>
<organism evidence="2 3">
    <name type="scientific">Mycobacterium timonense</name>
    <dbReference type="NCBI Taxonomy" id="701043"/>
    <lineage>
        <taxon>Bacteria</taxon>
        <taxon>Bacillati</taxon>
        <taxon>Actinomycetota</taxon>
        <taxon>Actinomycetes</taxon>
        <taxon>Mycobacteriales</taxon>
        <taxon>Mycobacteriaceae</taxon>
        <taxon>Mycobacterium</taxon>
        <taxon>Mycobacterium avium complex (MAC)</taxon>
    </lineage>
</organism>
<dbReference type="RefSeq" id="WP_276328445.1">
    <property type="nucleotide sequence ID" value="NZ_MVIL01001067.1"/>
</dbReference>
<dbReference type="InterPro" id="IPR000383">
    <property type="entry name" value="Xaa-Pro-like_dom"/>
</dbReference>
<accession>A0ABX3TBV7</accession>
<feature type="domain" description="Xaa-Pro dipeptidyl-peptidase-like" evidence="1">
    <location>
        <begin position="7"/>
        <end position="72"/>
    </location>
</feature>
<dbReference type="SUPFAM" id="SSF53474">
    <property type="entry name" value="alpha/beta-Hydrolases"/>
    <property type="match status" value="1"/>
</dbReference>
<keyword evidence="3" id="KW-1185">Reference proteome</keyword>
<dbReference type="InterPro" id="IPR029058">
    <property type="entry name" value="AB_hydrolase_fold"/>
</dbReference>
<dbReference type="GO" id="GO:0016787">
    <property type="term" value="F:hydrolase activity"/>
    <property type="evidence" value="ECO:0007669"/>
    <property type="project" value="UniProtKB-KW"/>
</dbReference>
<comment type="caution">
    <text evidence="2">The sequence shown here is derived from an EMBL/GenBank/DDBJ whole genome shotgun (WGS) entry which is preliminary data.</text>
</comment>
<feature type="non-terminal residue" evidence="2">
    <location>
        <position position="1"/>
    </location>
</feature>
<protein>
    <submittedName>
        <fullName evidence="2">Hydrolase</fullName>
    </submittedName>
</protein>
<keyword evidence="2" id="KW-0378">Hydrolase</keyword>
<reference evidence="2 3" key="1">
    <citation type="submission" date="2017-02" db="EMBL/GenBank/DDBJ databases">
        <title>The new phylogeny of genus Mycobacterium.</title>
        <authorList>
            <person name="Tortoli E."/>
            <person name="Trovato A."/>
            <person name="Cirillo D.M."/>
        </authorList>
    </citation>
    <scope>NUCLEOTIDE SEQUENCE [LARGE SCALE GENOMIC DNA]</scope>
    <source>
        <strain evidence="2 3">CCUG 56329</strain>
    </source>
</reference>
<name>A0ABX3TBV7_9MYCO</name>
<evidence type="ECO:0000259" key="1">
    <source>
        <dbReference type="Pfam" id="PF02129"/>
    </source>
</evidence>
<feature type="non-terminal residue" evidence="2">
    <location>
        <position position="86"/>
    </location>
</feature>
<dbReference type="Gene3D" id="3.40.50.1820">
    <property type="entry name" value="alpha/beta hydrolase"/>
    <property type="match status" value="1"/>
</dbReference>
<evidence type="ECO:0000313" key="3">
    <source>
        <dbReference type="Proteomes" id="UP000192847"/>
    </source>
</evidence>
<sequence>PDTRQAYDLQDMQDRHPLRDEFWRSLVPDLSAITVPMLVCGSFSDNNLHSRGSLRAFMHSSSTHARLYTHRGGKWATFYAEEALAA</sequence>
<evidence type="ECO:0000313" key="2">
    <source>
        <dbReference type="EMBL" id="ORB73854.1"/>
    </source>
</evidence>
<dbReference type="Pfam" id="PF02129">
    <property type="entry name" value="Peptidase_S15"/>
    <property type="match status" value="1"/>
</dbReference>
<dbReference type="Proteomes" id="UP000192847">
    <property type="component" value="Unassembled WGS sequence"/>
</dbReference>